<dbReference type="AlphaFoldDB" id="A0A443JE13"/>
<dbReference type="RefSeq" id="WP_128209658.1">
    <property type="nucleotide sequence ID" value="NZ_JBHRSO010000024.1"/>
</dbReference>
<gene>
    <name evidence="1" type="ORF">D2T30_15715</name>
</gene>
<dbReference type="EMBL" id="SAUZ01000018">
    <property type="protein sequence ID" value="RWR18807.1"/>
    <property type="molecule type" value="Genomic_DNA"/>
</dbReference>
<protein>
    <submittedName>
        <fullName evidence="1">Phage portal protein</fullName>
    </submittedName>
</protein>
<reference evidence="1 2" key="1">
    <citation type="submission" date="2019-01" db="EMBL/GenBank/DDBJ databases">
        <title>Sinorhodobacter populi sp. nov. isolated from the symptomatic bark tissue of Populus euramericana canker.</title>
        <authorList>
            <person name="Xu G."/>
        </authorList>
    </citation>
    <scope>NUCLEOTIDE SEQUENCE [LARGE SCALE GENOMIC DNA]</scope>
    <source>
        <strain evidence="1 2">SK2B-1</strain>
    </source>
</reference>
<accession>A0A443JE13</accession>
<dbReference type="InterPro" id="IPR006944">
    <property type="entry name" value="Phage/GTA_portal"/>
</dbReference>
<sequence length="410" mass="44638">MALMDRALSLIGLQRKAESNVRWTDGRDVLGGGMGDAGIPVSATSTLGLSAAWACSNLISGTISSLPCEVYRQSGRVPAAVTDHPLYAVLHNAPNYDQTALDFWDFMCLSLELWGNAYARVVRSGAKVVALYPVRPDLVFVRRLDTGALEYSWSYEGKSYRLRDRDILHVRGPGGDPLGGMSTLTVARNTLSAALAAEKTASATFRNGMRPSGIITTKEWLSEDLRKQTRALAESYAGAVNAGRPWIAEGGMTFTPLSLTPEDAQMLETRQFSVEEICRFFGVPPVMIGHSGGSTAWPTSVEQQVLMFQKFTLRRRLKRIEMAIAQQLLTADDKAAGLFVKFNLEGLLRGDSVARSSFYQTMTQIGAMTINEVRALENLSPVAGGDEVRMQMQNIPISQTEGSSDGNQGL</sequence>
<dbReference type="NCBIfam" id="TIGR01537">
    <property type="entry name" value="portal_HK97"/>
    <property type="match status" value="1"/>
</dbReference>
<reference evidence="1 2" key="2">
    <citation type="submission" date="2019-01" db="EMBL/GenBank/DDBJ databases">
        <authorList>
            <person name="Li Y."/>
        </authorList>
    </citation>
    <scope>NUCLEOTIDE SEQUENCE [LARGE SCALE GENOMIC DNA]</scope>
    <source>
        <strain evidence="1 2">SK2B-1</strain>
    </source>
</reference>
<proteinExistence type="predicted"/>
<dbReference type="InterPro" id="IPR006427">
    <property type="entry name" value="Portal_HK97"/>
</dbReference>
<evidence type="ECO:0000313" key="1">
    <source>
        <dbReference type="EMBL" id="RWR18807.1"/>
    </source>
</evidence>
<dbReference type="Pfam" id="PF04860">
    <property type="entry name" value="Phage_portal"/>
    <property type="match status" value="1"/>
</dbReference>
<organism evidence="1 2">
    <name type="scientific">Paenirhodobacter populi</name>
    <dbReference type="NCBI Taxonomy" id="2306993"/>
    <lineage>
        <taxon>Bacteria</taxon>
        <taxon>Pseudomonadati</taxon>
        <taxon>Pseudomonadota</taxon>
        <taxon>Alphaproteobacteria</taxon>
        <taxon>Rhodobacterales</taxon>
        <taxon>Rhodobacter group</taxon>
        <taxon>Paenirhodobacter</taxon>
    </lineage>
</organism>
<name>A0A443JE13_9RHOB</name>
<dbReference type="Proteomes" id="UP000284476">
    <property type="component" value="Unassembled WGS sequence"/>
</dbReference>
<comment type="caution">
    <text evidence="1">The sequence shown here is derived from an EMBL/GenBank/DDBJ whole genome shotgun (WGS) entry which is preliminary data.</text>
</comment>
<evidence type="ECO:0000313" key="2">
    <source>
        <dbReference type="Proteomes" id="UP000284476"/>
    </source>
</evidence>